<dbReference type="SMART" id="SM00073">
    <property type="entry name" value="HPT"/>
    <property type="match status" value="1"/>
</dbReference>
<keyword evidence="8" id="KW-0418">Kinase</keyword>
<dbReference type="InterPro" id="IPR051315">
    <property type="entry name" value="Bact_Chemotaxis_CheA"/>
</dbReference>
<organism evidence="16 17">
    <name type="scientific">Hymenobacter setariae</name>
    <dbReference type="NCBI Taxonomy" id="2594794"/>
    <lineage>
        <taxon>Bacteria</taxon>
        <taxon>Pseudomonadati</taxon>
        <taxon>Bacteroidota</taxon>
        <taxon>Cytophagia</taxon>
        <taxon>Cytophagales</taxon>
        <taxon>Hymenobacteraceae</taxon>
        <taxon>Hymenobacter</taxon>
    </lineage>
</organism>
<dbReference type="AlphaFoldDB" id="A0A558C2P4"/>
<dbReference type="InterPro" id="IPR003594">
    <property type="entry name" value="HATPase_dom"/>
</dbReference>
<dbReference type="SMART" id="SM00260">
    <property type="entry name" value="CheW"/>
    <property type="match status" value="1"/>
</dbReference>
<name>A0A558C2P4_9BACT</name>
<dbReference type="GO" id="GO:0005737">
    <property type="term" value="C:cytoplasm"/>
    <property type="evidence" value="ECO:0007669"/>
    <property type="project" value="InterPro"/>
</dbReference>
<gene>
    <name evidence="16" type="ORF">FNT36_02515</name>
</gene>
<dbReference type="PRINTS" id="PR00344">
    <property type="entry name" value="BCTRLSENSOR"/>
</dbReference>
<dbReference type="InterPro" id="IPR004105">
    <property type="entry name" value="CheA-like_dim"/>
</dbReference>
<dbReference type="GO" id="GO:0006935">
    <property type="term" value="P:chemotaxis"/>
    <property type="evidence" value="ECO:0007669"/>
    <property type="project" value="UniProtKB-KW"/>
</dbReference>
<dbReference type="Gene3D" id="1.10.287.560">
    <property type="entry name" value="Histidine kinase CheA-like, homodimeric domain"/>
    <property type="match status" value="1"/>
</dbReference>
<dbReference type="InterPro" id="IPR037006">
    <property type="entry name" value="CheA-like_homodim_sf"/>
</dbReference>
<keyword evidence="7" id="KW-0547">Nucleotide-binding</keyword>
<evidence type="ECO:0000256" key="11">
    <source>
        <dbReference type="ARBA" id="ARBA00035100"/>
    </source>
</evidence>
<evidence type="ECO:0000256" key="4">
    <source>
        <dbReference type="ARBA" id="ARBA00022500"/>
    </source>
</evidence>
<keyword evidence="5 12" id="KW-0597">Phosphoprotein</keyword>
<accession>A0A558C2P4</accession>
<dbReference type="EMBL" id="VMRJ01000001">
    <property type="protein sequence ID" value="TVT42984.1"/>
    <property type="molecule type" value="Genomic_DNA"/>
</dbReference>
<evidence type="ECO:0000256" key="3">
    <source>
        <dbReference type="ARBA" id="ARBA00021495"/>
    </source>
</evidence>
<dbReference type="PROSITE" id="PS50109">
    <property type="entry name" value="HIS_KIN"/>
    <property type="match status" value="1"/>
</dbReference>
<keyword evidence="10" id="KW-0902">Two-component regulatory system</keyword>
<evidence type="ECO:0000256" key="5">
    <source>
        <dbReference type="ARBA" id="ARBA00022553"/>
    </source>
</evidence>
<dbReference type="InterPro" id="IPR005467">
    <property type="entry name" value="His_kinase_dom"/>
</dbReference>
<dbReference type="Pfam" id="PF02518">
    <property type="entry name" value="HATPase_c"/>
    <property type="match status" value="1"/>
</dbReference>
<dbReference type="CDD" id="cd00088">
    <property type="entry name" value="HPT"/>
    <property type="match status" value="1"/>
</dbReference>
<evidence type="ECO:0000256" key="6">
    <source>
        <dbReference type="ARBA" id="ARBA00022679"/>
    </source>
</evidence>
<dbReference type="PANTHER" id="PTHR43395:SF10">
    <property type="entry name" value="CHEMOTAXIS PROTEIN CHEA"/>
    <property type="match status" value="1"/>
</dbReference>
<dbReference type="InterPro" id="IPR002545">
    <property type="entry name" value="CheW-lke_dom"/>
</dbReference>
<dbReference type="RefSeq" id="WP_144843897.1">
    <property type="nucleotide sequence ID" value="NZ_VMRJ01000001.1"/>
</dbReference>
<dbReference type="PROSITE" id="PS50851">
    <property type="entry name" value="CHEW"/>
    <property type="match status" value="1"/>
</dbReference>
<dbReference type="SUPFAM" id="SSF47384">
    <property type="entry name" value="Homodimeric domain of signal transducing histidine kinase"/>
    <property type="match status" value="1"/>
</dbReference>
<dbReference type="InterPro" id="IPR008207">
    <property type="entry name" value="Sig_transdc_His_kin_Hpt_dom"/>
</dbReference>
<dbReference type="SMART" id="SM01231">
    <property type="entry name" value="H-kinase_dim"/>
    <property type="match status" value="1"/>
</dbReference>
<comment type="catalytic activity">
    <reaction evidence="1">
        <text>ATP + protein L-histidine = ADP + protein N-phospho-L-histidine.</text>
        <dbReference type="EC" id="2.7.13.3"/>
    </reaction>
</comment>
<keyword evidence="4" id="KW-0145">Chemotaxis</keyword>
<keyword evidence="17" id="KW-1185">Reference proteome</keyword>
<dbReference type="InterPro" id="IPR036890">
    <property type="entry name" value="HATPase_C_sf"/>
</dbReference>
<evidence type="ECO:0000256" key="10">
    <source>
        <dbReference type="ARBA" id="ARBA00023012"/>
    </source>
</evidence>
<keyword evidence="6" id="KW-0808">Transferase</keyword>
<sequence length="551" mass="60307">MKSRDQEYRELFMAEALEYYDAMSRHLSELERNPQDTEALNELFRLMHNLKANARAMGFVDMGEVAHKMETLFGQIRGQERTFTGSLVPLTFGAVDTLGNMIRAVGAGQESADAHTLLDNLERLIQGEEPIQAATEQTTEEADADAGRKLELSDLVYIPVKKLDNLLNLVGELVIDRDRILTLAAEIGNAALQTTAQHLFRISDDLQYSVMDVRLVGAGVLLNKFPRVVRDVAAAENKQVELTLAGQDVQIDRNVLQLITDALLHIVRNGVSHGLEDAATRVAAGKPPVGQLRISALTERDDVLIQVQDDGRGINTEAVRQKAIRKGVVTADAAALLDEEGVWMLLFEAGFSMAEKITDISGRGVGLDVVKLAIDSLGGRLRVNSELGKGTTFTLVLPTSIAVKGALLVELDARAYAVPLLHTDTVLALHADEIFAVGGLLMTRVQEENVPLVPLRQLLYVEGDEPLPRATRADLPPDDTLHQVLVVSYNNRRLGLIVDRFLRQQSIVVKPLSKPLDTIDLFGGVTLLGSGQLCLVLDVPALTRLFLTKRP</sequence>
<dbReference type="FunFam" id="3.30.565.10:FF:000016">
    <property type="entry name" value="Chemotaxis protein CheA, putative"/>
    <property type="match status" value="1"/>
</dbReference>
<evidence type="ECO:0000256" key="12">
    <source>
        <dbReference type="PROSITE-ProRule" id="PRU00110"/>
    </source>
</evidence>
<feature type="domain" description="HPt" evidence="15">
    <location>
        <begin position="1"/>
        <end position="105"/>
    </location>
</feature>
<reference evidence="16 17" key="1">
    <citation type="submission" date="2019-07" db="EMBL/GenBank/DDBJ databases">
        <title>Hymenobacter sp. straun FUR1 Genome sequencing and assembly.</title>
        <authorList>
            <person name="Chhetri G."/>
        </authorList>
    </citation>
    <scope>NUCLEOTIDE SEQUENCE [LARGE SCALE GENOMIC DNA]</scope>
    <source>
        <strain evidence="16 17">Fur1</strain>
    </source>
</reference>
<feature type="modified residue" description="Phosphohistidine" evidence="12">
    <location>
        <position position="48"/>
    </location>
</feature>
<comment type="function">
    <text evidence="11">Involved in the transmission of sensory signals from the chemoreceptors to the flagellar motors. CheA is autophosphorylated; it can transfer its phosphate group to either CheB or CheY.</text>
</comment>
<dbReference type="SUPFAM" id="SSF50341">
    <property type="entry name" value="CheW-like"/>
    <property type="match status" value="1"/>
</dbReference>
<feature type="domain" description="Histidine kinase" evidence="13">
    <location>
        <begin position="151"/>
        <end position="401"/>
    </location>
</feature>
<evidence type="ECO:0000256" key="2">
    <source>
        <dbReference type="ARBA" id="ARBA00012438"/>
    </source>
</evidence>
<dbReference type="Gene3D" id="2.30.30.40">
    <property type="entry name" value="SH3 Domains"/>
    <property type="match status" value="1"/>
</dbReference>
<protein>
    <recommendedName>
        <fullName evidence="3">Chemotaxis protein CheA</fullName>
        <ecNumber evidence="2">2.7.13.3</ecNumber>
    </recommendedName>
</protein>
<dbReference type="Pfam" id="PF02895">
    <property type="entry name" value="H-kinase_dim"/>
    <property type="match status" value="1"/>
</dbReference>
<dbReference type="Pfam" id="PF01584">
    <property type="entry name" value="CheW"/>
    <property type="match status" value="1"/>
</dbReference>
<evidence type="ECO:0000259" key="15">
    <source>
        <dbReference type="PROSITE" id="PS50894"/>
    </source>
</evidence>
<dbReference type="PANTHER" id="PTHR43395">
    <property type="entry name" value="SENSOR HISTIDINE KINASE CHEA"/>
    <property type="match status" value="1"/>
</dbReference>
<keyword evidence="9" id="KW-0067">ATP-binding</keyword>
<feature type="domain" description="CheW-like" evidence="14">
    <location>
        <begin position="403"/>
        <end position="548"/>
    </location>
</feature>
<dbReference type="InterPro" id="IPR036097">
    <property type="entry name" value="HisK_dim/P_sf"/>
</dbReference>
<dbReference type="InterPro" id="IPR036061">
    <property type="entry name" value="CheW-like_dom_sf"/>
</dbReference>
<evidence type="ECO:0000256" key="9">
    <source>
        <dbReference type="ARBA" id="ARBA00022840"/>
    </source>
</evidence>
<evidence type="ECO:0000256" key="1">
    <source>
        <dbReference type="ARBA" id="ARBA00000085"/>
    </source>
</evidence>
<evidence type="ECO:0000313" key="17">
    <source>
        <dbReference type="Proteomes" id="UP000317624"/>
    </source>
</evidence>
<dbReference type="EC" id="2.7.13.3" evidence="2"/>
<dbReference type="PROSITE" id="PS50894">
    <property type="entry name" value="HPT"/>
    <property type="match status" value="1"/>
</dbReference>
<dbReference type="Gene3D" id="1.20.120.160">
    <property type="entry name" value="HPT domain"/>
    <property type="match status" value="1"/>
</dbReference>
<dbReference type="SUPFAM" id="SSF55874">
    <property type="entry name" value="ATPase domain of HSP90 chaperone/DNA topoisomerase II/histidine kinase"/>
    <property type="match status" value="1"/>
</dbReference>
<dbReference type="Gene3D" id="3.30.565.10">
    <property type="entry name" value="Histidine kinase-like ATPase, C-terminal domain"/>
    <property type="match status" value="1"/>
</dbReference>
<dbReference type="OrthoDB" id="9757990at2"/>
<dbReference type="GO" id="GO:0005524">
    <property type="term" value="F:ATP binding"/>
    <property type="evidence" value="ECO:0007669"/>
    <property type="project" value="UniProtKB-KW"/>
</dbReference>
<proteinExistence type="predicted"/>
<dbReference type="Proteomes" id="UP000317624">
    <property type="component" value="Unassembled WGS sequence"/>
</dbReference>
<dbReference type="GO" id="GO:0000155">
    <property type="term" value="F:phosphorelay sensor kinase activity"/>
    <property type="evidence" value="ECO:0007669"/>
    <property type="project" value="InterPro"/>
</dbReference>
<dbReference type="InterPro" id="IPR004358">
    <property type="entry name" value="Sig_transdc_His_kin-like_C"/>
</dbReference>
<evidence type="ECO:0000259" key="14">
    <source>
        <dbReference type="PROSITE" id="PS50851"/>
    </source>
</evidence>
<evidence type="ECO:0000259" key="13">
    <source>
        <dbReference type="PROSITE" id="PS50109"/>
    </source>
</evidence>
<evidence type="ECO:0000256" key="7">
    <source>
        <dbReference type="ARBA" id="ARBA00022741"/>
    </source>
</evidence>
<dbReference type="SUPFAM" id="SSF47226">
    <property type="entry name" value="Histidine-containing phosphotransfer domain, HPT domain"/>
    <property type="match status" value="1"/>
</dbReference>
<comment type="caution">
    <text evidence="16">The sequence shown here is derived from an EMBL/GenBank/DDBJ whole genome shotgun (WGS) entry which is preliminary data.</text>
</comment>
<evidence type="ECO:0000313" key="16">
    <source>
        <dbReference type="EMBL" id="TVT42984.1"/>
    </source>
</evidence>
<dbReference type="Pfam" id="PF01627">
    <property type="entry name" value="Hpt"/>
    <property type="match status" value="1"/>
</dbReference>
<dbReference type="SMART" id="SM00387">
    <property type="entry name" value="HATPase_c"/>
    <property type="match status" value="1"/>
</dbReference>
<dbReference type="InterPro" id="IPR036641">
    <property type="entry name" value="HPT_dom_sf"/>
</dbReference>
<evidence type="ECO:0000256" key="8">
    <source>
        <dbReference type="ARBA" id="ARBA00022777"/>
    </source>
</evidence>